<dbReference type="PANTHER" id="PTHR16017">
    <property type="entry name" value="GASTRULATION DEFECTIVE PROTEIN 1-RELATED"/>
    <property type="match status" value="1"/>
</dbReference>
<feature type="compositionally biased region" description="Basic and acidic residues" evidence="9">
    <location>
        <begin position="65"/>
        <end position="80"/>
    </location>
</feature>
<feature type="compositionally biased region" description="Polar residues" evidence="9">
    <location>
        <begin position="1233"/>
        <end position="1253"/>
    </location>
</feature>
<evidence type="ECO:0000256" key="6">
    <source>
        <dbReference type="ARBA" id="ARBA00022989"/>
    </source>
</evidence>
<feature type="transmembrane region" description="Helical" evidence="10">
    <location>
        <begin position="1079"/>
        <end position="1098"/>
    </location>
</feature>
<feature type="compositionally biased region" description="Acidic residues" evidence="9">
    <location>
        <begin position="82"/>
        <end position="95"/>
    </location>
</feature>
<keyword evidence="7 10" id="KW-0472">Membrane</keyword>
<name>A0A1D2JNB1_PARBR</name>
<feature type="repeat" description="WD" evidence="8">
    <location>
        <begin position="214"/>
        <end position="256"/>
    </location>
</feature>
<keyword evidence="2 8" id="KW-0853">WD repeat</keyword>
<keyword evidence="4" id="KW-0677">Repeat</keyword>
<dbReference type="InterPro" id="IPR008521">
    <property type="entry name" value="Mg_trans_NIPA"/>
</dbReference>
<evidence type="ECO:0000256" key="3">
    <source>
        <dbReference type="ARBA" id="ARBA00022692"/>
    </source>
</evidence>
<dbReference type="Pfam" id="PF05653">
    <property type="entry name" value="Mg_trans_NIPA"/>
    <property type="match status" value="1"/>
</dbReference>
<dbReference type="Gene3D" id="2.130.10.10">
    <property type="entry name" value="YVTN repeat-like/Quinoprotein amine dehydrogenase"/>
    <property type="match status" value="2"/>
</dbReference>
<accession>A0A1D2JNB1</accession>
<comment type="subcellular location">
    <subcellularLocation>
        <location evidence="1">Endoplasmic reticulum membrane</location>
        <topology evidence="1">Multi-pass membrane protein</topology>
    </subcellularLocation>
</comment>
<sequence>MDGFDEETFKKFFPSGFGKRDKSTNIAAQIDRTKRVEARSKSPAVLGEKPLVGLLDDNDVQKTGPRIDKGDSKQEEHLTSDADSDSSDESDEDEFPTSHDLTLKTHDRAVTTITLDPSGSRMITGSTDCTIKLHDFASMTPTTLRAFKSVEPSAKKQSAASEIHPVHVARFNPLYPSQVLVISATPQAKILDRDGDTIVEFAKGDMYLRDMRNTKGHISEITSGTWSPSDYNLCVTAGTDSTLRIWDVNLGRSQKEVIVHQSRAAGSAGRTRMTAVAWGTPVQGGNNVLVASALDGSLVMWGGNGPFTRPSAQIQGAHTKDTWTSGLDISPDGRLVVTRGGDDTIKLWDARKFKNPITTVPHTSGSKYSQNANIMFSPSGANIVAGSETGDLHILNPATLKPELSTSVTPGSPLIAVLWHEKLNQIIAGSANGETHVLYNPSLSHNGAVLVMSKAPKRRHVDDDPNFTTDLSLGLSADSTTGQITSGASFSSRHPTIGLTASGRSRDPRRPHLPSKTPFANSQPDEKHIKENIPLSSMRDEDPRAALLKYAEQAEKEPVFTKVWQETQPKPIFAELSEEEDEGEKPERKRARRIFELTNEGENNCTNTVQLTRTPLFTTSNYPRLPANGWVEISVVIVVISSLANLDIADVTNAKFSLGKGVKRSRHSPGGKTGASARKEAGEGFEGLLFRVAFSKPLSPPAINIFRSGNGGNDGGDNAGDGSGNGGGDAIREWSSTIGIVTAIIGNILISFALNIQRYAHIRIEREYDHSRQRNGWKRTVSRTGQTETLSSSDYDMLTNGAEGGVTDVQGHMDASPADTNGRRHRNSEEISRLGFRQYTDEEDGGEMSNSFDDGNQRPDTLQQSFISDRTLTPMEKSQISNERKSYLKSPYWWAGIVLMAIGEAGNFLAYGFAPASIVSPLGVVALISNCIIAPFMLKETFRRRDLLGVLVAVAGAVTIVFSAKTSETKIGPDEIWDMITTWEFELYLGVTVALILALMCASQRYGRKSILIDLGLVGLFGGYTALSTKGVASLLSFTLWHVITFPITYALVAVLAFSALMQIRYINRALQRFDSTQVIPTQFVLFTISVIVGSAVLYRDFESTSPERAAKFIGGCALTFLGVYFITSGRTRIDDSDSESDEEEAIYLVNGERYRDSVDWQREGSQNHPEWTLDGAIGVAAQAADSRPGSLFSDENGDEEDDGDGVQTPRAPLSSGPPSGPPSSVPSISSGECSLSPSGEISPQPVTENPWATTPEGRGEVAGAVRPQALPQLHPTTQVLFQFPSAPGLVEFDIGATQHQNRSHTPLPSTSPNPKTSTTGRRLTFSRSSNMELRNSFSRHFAPGPLLTPLSGTLSAVVADSLLRGEGSPRSHRERTSSKKRKGKNRASVPFAIGESATNGHVQDENPLESEYETDTSNTGAEGDRLPCREHHQKFPLPGLNITDRAIAQEAIPTLDPSPLQKKKDSPRTRSLNDSLSGGLGWLNASIRGSPTKKKRKAGPSTTGSHGDDGGGNARSSRS</sequence>
<comment type="caution">
    <text evidence="11">The sequence shown here is derived from an EMBL/GenBank/DDBJ whole genome shotgun (WGS) entry which is preliminary data.</text>
</comment>
<keyword evidence="5" id="KW-0256">Endoplasmic reticulum</keyword>
<dbReference type="GO" id="GO:0035861">
    <property type="term" value="C:site of double-strand break"/>
    <property type="evidence" value="ECO:0007669"/>
    <property type="project" value="TreeGrafter"/>
</dbReference>
<feature type="compositionally biased region" description="Polar residues" evidence="9">
    <location>
        <begin position="484"/>
        <end position="494"/>
    </location>
</feature>
<evidence type="ECO:0000256" key="1">
    <source>
        <dbReference type="ARBA" id="ARBA00004477"/>
    </source>
</evidence>
<dbReference type="VEuPathDB" id="FungiDB:PADG_02615"/>
<protein>
    <submittedName>
        <fullName evidence="11">Uncharacterized protein</fullName>
    </submittedName>
</protein>
<dbReference type="PANTHER" id="PTHR16017:SF0">
    <property type="entry name" value="WD REPEAT-CONTAINING PROTEIN 70"/>
    <property type="match status" value="1"/>
</dbReference>
<feature type="transmembrane region" description="Helical" evidence="10">
    <location>
        <begin position="1010"/>
        <end position="1027"/>
    </location>
</feature>
<dbReference type="Proteomes" id="UP000242814">
    <property type="component" value="Unassembled WGS sequence"/>
</dbReference>
<feature type="compositionally biased region" description="Acidic residues" evidence="9">
    <location>
        <begin position="1196"/>
        <end position="1205"/>
    </location>
</feature>
<dbReference type="InterPro" id="IPR051858">
    <property type="entry name" value="WD_repeat_GAD-1"/>
</dbReference>
<evidence type="ECO:0000256" key="8">
    <source>
        <dbReference type="PROSITE-ProRule" id="PRU00221"/>
    </source>
</evidence>
<dbReference type="GO" id="GO:0016020">
    <property type="term" value="C:membrane"/>
    <property type="evidence" value="ECO:0007669"/>
    <property type="project" value="UniProtKB-SubCell"/>
</dbReference>
<dbReference type="GO" id="GO:0005634">
    <property type="term" value="C:nucleus"/>
    <property type="evidence" value="ECO:0007669"/>
    <property type="project" value="TreeGrafter"/>
</dbReference>
<feature type="region of interest" description="Disordered" evidence="9">
    <location>
        <begin position="1299"/>
        <end position="1332"/>
    </location>
</feature>
<dbReference type="InterPro" id="IPR036322">
    <property type="entry name" value="WD40_repeat_dom_sf"/>
</dbReference>
<evidence type="ECO:0000256" key="10">
    <source>
        <dbReference type="SAM" id="Phobius"/>
    </source>
</evidence>
<evidence type="ECO:0000256" key="7">
    <source>
        <dbReference type="ARBA" id="ARBA00023136"/>
    </source>
</evidence>
<feature type="transmembrane region" description="Helical" evidence="10">
    <location>
        <begin position="892"/>
        <end position="912"/>
    </location>
</feature>
<feature type="compositionally biased region" description="Low complexity" evidence="9">
    <location>
        <begin position="1306"/>
        <end position="1320"/>
    </location>
</feature>
<evidence type="ECO:0000256" key="4">
    <source>
        <dbReference type="ARBA" id="ARBA00022737"/>
    </source>
</evidence>
<evidence type="ECO:0000313" key="12">
    <source>
        <dbReference type="Proteomes" id="UP000242814"/>
    </source>
</evidence>
<organism evidence="11 12">
    <name type="scientific">Paracoccidioides brasiliensis</name>
    <dbReference type="NCBI Taxonomy" id="121759"/>
    <lineage>
        <taxon>Eukaryota</taxon>
        <taxon>Fungi</taxon>
        <taxon>Dikarya</taxon>
        <taxon>Ascomycota</taxon>
        <taxon>Pezizomycotina</taxon>
        <taxon>Eurotiomycetes</taxon>
        <taxon>Eurotiomycetidae</taxon>
        <taxon>Onygenales</taxon>
        <taxon>Ajellomycetaceae</taxon>
        <taxon>Paracoccidioides</taxon>
    </lineage>
</organism>
<dbReference type="PROSITE" id="PS00678">
    <property type="entry name" value="WD_REPEATS_1"/>
    <property type="match status" value="1"/>
</dbReference>
<dbReference type="VEuPathDB" id="FungiDB:PABG_00213"/>
<dbReference type="PROSITE" id="PS50082">
    <property type="entry name" value="WD_REPEATS_2"/>
    <property type="match status" value="3"/>
</dbReference>
<feature type="region of interest" description="Disordered" evidence="9">
    <location>
        <begin position="1"/>
        <end position="103"/>
    </location>
</feature>
<keyword evidence="6 10" id="KW-1133">Transmembrane helix</keyword>
<feature type="transmembrane region" description="Helical" evidence="10">
    <location>
        <begin position="918"/>
        <end position="938"/>
    </location>
</feature>
<dbReference type="SUPFAM" id="SSF50978">
    <property type="entry name" value="WD40 repeat-like"/>
    <property type="match status" value="1"/>
</dbReference>
<dbReference type="VEuPathDB" id="FungiDB:PADG_02614"/>
<dbReference type="VEuPathDB" id="FungiDB:PABG_00214"/>
<dbReference type="InterPro" id="IPR015943">
    <property type="entry name" value="WD40/YVTN_repeat-like_dom_sf"/>
</dbReference>
<dbReference type="Pfam" id="PF00400">
    <property type="entry name" value="WD40"/>
    <property type="match status" value="3"/>
</dbReference>
<evidence type="ECO:0000256" key="2">
    <source>
        <dbReference type="ARBA" id="ARBA00022574"/>
    </source>
</evidence>
<feature type="region of interest" description="Disordered" evidence="9">
    <location>
        <begin position="791"/>
        <end position="860"/>
    </location>
</feature>
<keyword evidence="3 10" id="KW-0812">Transmembrane</keyword>
<dbReference type="PROSITE" id="PS50294">
    <property type="entry name" value="WD_REPEATS_REGION"/>
    <property type="match status" value="2"/>
</dbReference>
<dbReference type="EMBL" id="LZYO01000019">
    <property type="protein sequence ID" value="ODH44361.1"/>
    <property type="molecule type" value="Genomic_DNA"/>
</dbReference>
<feature type="region of interest" description="Disordered" evidence="9">
    <location>
        <begin position="705"/>
        <end position="728"/>
    </location>
</feature>
<feature type="region of interest" description="Disordered" evidence="9">
    <location>
        <begin position="1364"/>
        <end position="1520"/>
    </location>
</feature>
<feature type="region of interest" description="Disordered" evidence="9">
    <location>
        <begin position="484"/>
        <end position="540"/>
    </location>
</feature>
<feature type="compositionally biased region" description="Polar residues" evidence="9">
    <location>
        <begin position="848"/>
        <end position="860"/>
    </location>
</feature>
<feature type="repeat" description="WD" evidence="8">
    <location>
        <begin position="327"/>
        <end position="358"/>
    </location>
</feature>
<dbReference type="SMART" id="SM00320">
    <property type="entry name" value="WD40"/>
    <property type="match status" value="4"/>
</dbReference>
<dbReference type="SUPFAM" id="SSF103481">
    <property type="entry name" value="Multidrug resistance efflux transporter EmrE"/>
    <property type="match status" value="1"/>
</dbReference>
<feature type="compositionally biased region" description="Basic and acidic residues" evidence="9">
    <location>
        <begin position="31"/>
        <end position="40"/>
    </location>
</feature>
<feature type="transmembrane region" description="Helical" evidence="10">
    <location>
        <begin position="947"/>
        <end position="965"/>
    </location>
</feature>
<dbReference type="InterPro" id="IPR001680">
    <property type="entry name" value="WD40_rpt"/>
</dbReference>
<dbReference type="InterPro" id="IPR037185">
    <property type="entry name" value="EmrE-like"/>
</dbReference>
<feature type="compositionally biased region" description="Basic and acidic residues" evidence="9">
    <location>
        <begin position="1368"/>
        <end position="1378"/>
    </location>
</feature>
<feature type="region of interest" description="Disordered" evidence="9">
    <location>
        <begin position="1184"/>
        <end position="1259"/>
    </location>
</feature>
<evidence type="ECO:0000256" key="5">
    <source>
        <dbReference type="ARBA" id="ARBA00022824"/>
    </source>
</evidence>
<gene>
    <name evidence="11" type="ORF">ACO22_00897</name>
</gene>
<feature type="repeat" description="WD" evidence="8">
    <location>
        <begin position="103"/>
        <end position="144"/>
    </location>
</feature>
<dbReference type="InterPro" id="IPR019775">
    <property type="entry name" value="WD40_repeat_CS"/>
</dbReference>
<reference evidence="11 12" key="1">
    <citation type="submission" date="2016-06" db="EMBL/GenBank/DDBJ databases">
        <authorList>
            <person name="Kjaerup R.B."/>
            <person name="Dalgaard T.S."/>
            <person name="Juul-Madsen H.R."/>
        </authorList>
    </citation>
    <scope>NUCLEOTIDE SEQUENCE [LARGE SCALE GENOMIC DNA]</scope>
    <source>
        <strain evidence="11 12">Pb300</strain>
    </source>
</reference>
<proteinExistence type="predicted"/>
<feature type="compositionally biased region" description="Gly residues" evidence="9">
    <location>
        <begin position="709"/>
        <end position="728"/>
    </location>
</feature>
<dbReference type="GO" id="GO:0015095">
    <property type="term" value="F:magnesium ion transmembrane transporter activity"/>
    <property type="evidence" value="ECO:0007669"/>
    <property type="project" value="InterPro"/>
</dbReference>
<feature type="transmembrane region" description="Helical" evidence="10">
    <location>
        <begin position="1039"/>
        <end position="1058"/>
    </location>
</feature>
<evidence type="ECO:0000313" key="11">
    <source>
        <dbReference type="EMBL" id="ODH44361.1"/>
    </source>
</evidence>
<feature type="transmembrane region" description="Helical" evidence="10">
    <location>
        <begin position="985"/>
        <end position="1003"/>
    </location>
</feature>
<feature type="transmembrane region" description="Helical" evidence="10">
    <location>
        <begin position="734"/>
        <end position="756"/>
    </location>
</feature>
<evidence type="ECO:0000256" key="9">
    <source>
        <dbReference type="SAM" id="MobiDB-lite"/>
    </source>
</evidence>